<name>A0ABU3NUS6_9FIRM</name>
<dbReference type="Gene3D" id="3.20.20.150">
    <property type="entry name" value="Divalent-metal-dependent TIM barrel enzymes"/>
    <property type="match status" value="1"/>
</dbReference>
<feature type="domain" description="Xylose isomerase-like TIM barrel" evidence="1">
    <location>
        <begin position="28"/>
        <end position="269"/>
    </location>
</feature>
<dbReference type="PANTHER" id="PTHR21445">
    <property type="entry name" value="ENDONUCLEASE IV ENDODEOXYRIBONUCLEASE IV"/>
    <property type="match status" value="1"/>
</dbReference>
<evidence type="ECO:0000313" key="3">
    <source>
        <dbReference type="Proteomes" id="UP001254848"/>
    </source>
</evidence>
<protein>
    <submittedName>
        <fullName evidence="2">TIM barrel protein</fullName>
    </submittedName>
</protein>
<dbReference type="PANTHER" id="PTHR21445:SF0">
    <property type="entry name" value="APURINIC-APYRIMIDINIC ENDONUCLEASE"/>
    <property type="match status" value="1"/>
</dbReference>
<evidence type="ECO:0000259" key="1">
    <source>
        <dbReference type="Pfam" id="PF01261"/>
    </source>
</evidence>
<reference evidence="2 3" key="1">
    <citation type="submission" date="2023-07" db="EMBL/GenBank/DDBJ databases">
        <title>The novel representative of Negativicutes class, Anaeroselena agilis gen. nov. sp. nov.</title>
        <authorList>
            <person name="Prokofeva M.I."/>
            <person name="Elcheninov A.G."/>
            <person name="Klyukina A."/>
            <person name="Kublanov I.V."/>
            <person name="Frolov E.N."/>
            <person name="Podosokorskaya O.A."/>
        </authorList>
    </citation>
    <scope>NUCLEOTIDE SEQUENCE [LARGE SCALE GENOMIC DNA]</scope>
    <source>
        <strain evidence="2 3">4137-cl</strain>
    </source>
</reference>
<proteinExistence type="predicted"/>
<dbReference type="InterPro" id="IPR036237">
    <property type="entry name" value="Xyl_isomerase-like_sf"/>
</dbReference>
<dbReference type="Pfam" id="PF01261">
    <property type="entry name" value="AP_endonuc_2"/>
    <property type="match status" value="1"/>
</dbReference>
<comment type="caution">
    <text evidence="2">The sequence shown here is derived from an EMBL/GenBank/DDBJ whole genome shotgun (WGS) entry which is preliminary data.</text>
</comment>
<accession>A0ABU3NUS6</accession>
<organism evidence="2 3">
    <name type="scientific">Anaeroselena agilis</name>
    <dbReference type="NCBI Taxonomy" id="3063788"/>
    <lineage>
        <taxon>Bacteria</taxon>
        <taxon>Bacillati</taxon>
        <taxon>Bacillota</taxon>
        <taxon>Negativicutes</taxon>
        <taxon>Acetonemataceae</taxon>
        <taxon>Anaeroselena</taxon>
    </lineage>
</organism>
<dbReference type="InterPro" id="IPR013022">
    <property type="entry name" value="Xyl_isomerase-like_TIM-brl"/>
</dbReference>
<dbReference type="SUPFAM" id="SSF51658">
    <property type="entry name" value="Xylose isomerase-like"/>
    <property type="match status" value="1"/>
</dbReference>
<dbReference type="SMART" id="SM00518">
    <property type="entry name" value="AP2Ec"/>
    <property type="match status" value="1"/>
</dbReference>
<dbReference type="EMBL" id="JAUOZS010000001">
    <property type="protein sequence ID" value="MDT8900552.1"/>
    <property type="molecule type" value="Genomic_DNA"/>
</dbReference>
<sequence>MPKAQFGPAGNPDAFYAAGHKASAEMPAWLASQGLGAYEYQCSRGVTIREETARAIGEAALRNGVRLSVHAPYYINLATEDPTIAANTTRHILKSLEAARWLGADRVAFHIGGPGKQPRDRAIERAAALFLAVLEEADKQGLLEGIYLAPETMGKQNQLGNLEEVLAFCALSEWTIPTIDFGHLHAVTGGRYTTHAEYEAAFDLVAEKLGERKAAAVHIHFSRIEFTKAGEKRHWTFGDDYGPPHEPLLDTIVARGYAPRIVCESAGTQAADAKTMQEYYLAALARRSTDPVTHT</sequence>
<dbReference type="Proteomes" id="UP001254848">
    <property type="component" value="Unassembled WGS sequence"/>
</dbReference>
<evidence type="ECO:0000313" key="2">
    <source>
        <dbReference type="EMBL" id="MDT8900552.1"/>
    </source>
</evidence>
<gene>
    <name evidence="2" type="ORF">Q4T40_04775</name>
</gene>
<keyword evidence="3" id="KW-1185">Reference proteome</keyword>
<dbReference type="InterPro" id="IPR001719">
    <property type="entry name" value="AP_endonuc_2"/>
</dbReference>
<dbReference type="RefSeq" id="WP_413779090.1">
    <property type="nucleotide sequence ID" value="NZ_JAUOZS010000001.1"/>
</dbReference>